<reference evidence="1 2" key="1">
    <citation type="journal article" date="2005" name="Nature">
        <title>The genome of the social amoeba Dictyostelium discoideum.</title>
        <authorList>
            <consortium name="The Dictyostelium discoideum Sequencing Consortium"/>
            <person name="Eichinger L."/>
            <person name="Pachebat J.A."/>
            <person name="Glockner G."/>
            <person name="Rajandream M.A."/>
            <person name="Sucgang R."/>
            <person name="Berriman M."/>
            <person name="Song J."/>
            <person name="Olsen R."/>
            <person name="Szafranski K."/>
            <person name="Xu Q."/>
            <person name="Tunggal B."/>
            <person name="Kummerfeld S."/>
            <person name="Madera M."/>
            <person name="Konfortov B.A."/>
            <person name="Rivero F."/>
            <person name="Bankier A.T."/>
            <person name="Lehmann R."/>
            <person name="Hamlin N."/>
            <person name="Davies R."/>
            <person name="Gaudet P."/>
            <person name="Fey P."/>
            <person name="Pilcher K."/>
            <person name="Chen G."/>
            <person name="Saunders D."/>
            <person name="Sodergren E."/>
            <person name="Davis P."/>
            <person name="Kerhornou A."/>
            <person name="Nie X."/>
            <person name="Hall N."/>
            <person name="Anjard C."/>
            <person name="Hemphill L."/>
            <person name="Bason N."/>
            <person name="Farbrother P."/>
            <person name="Desany B."/>
            <person name="Just E."/>
            <person name="Morio T."/>
            <person name="Rost R."/>
            <person name="Churcher C."/>
            <person name="Cooper J."/>
            <person name="Haydock S."/>
            <person name="van Driessche N."/>
            <person name="Cronin A."/>
            <person name="Goodhead I."/>
            <person name="Muzny D."/>
            <person name="Mourier T."/>
            <person name="Pain A."/>
            <person name="Lu M."/>
            <person name="Harper D."/>
            <person name="Lindsay R."/>
            <person name="Hauser H."/>
            <person name="James K."/>
            <person name="Quiles M."/>
            <person name="Madan Babu M."/>
            <person name="Saito T."/>
            <person name="Buchrieser C."/>
            <person name="Wardroper A."/>
            <person name="Felder M."/>
            <person name="Thangavelu M."/>
            <person name="Johnson D."/>
            <person name="Knights A."/>
            <person name="Loulseged H."/>
            <person name="Mungall K."/>
            <person name="Oliver K."/>
            <person name="Price C."/>
            <person name="Quail M.A."/>
            <person name="Urushihara H."/>
            <person name="Hernandez J."/>
            <person name="Rabbinowitsch E."/>
            <person name="Steffen D."/>
            <person name="Sanders M."/>
            <person name="Ma J."/>
            <person name="Kohara Y."/>
            <person name="Sharp S."/>
            <person name="Simmonds M."/>
            <person name="Spiegler S."/>
            <person name="Tivey A."/>
            <person name="Sugano S."/>
            <person name="White B."/>
            <person name="Walker D."/>
            <person name="Woodward J."/>
            <person name="Winckler T."/>
            <person name="Tanaka Y."/>
            <person name="Shaulsky G."/>
            <person name="Schleicher M."/>
            <person name="Weinstock G."/>
            <person name="Rosenthal A."/>
            <person name="Cox E.C."/>
            <person name="Chisholm R.L."/>
            <person name="Gibbs R."/>
            <person name="Loomis W.F."/>
            <person name="Platzer M."/>
            <person name="Kay R.R."/>
            <person name="Williams J."/>
            <person name="Dear P.H."/>
            <person name="Noegel A.A."/>
            <person name="Barrell B."/>
            <person name="Kuspa A."/>
        </authorList>
    </citation>
    <scope>NUCLEOTIDE SEQUENCE [LARGE SCALE GENOMIC DNA]</scope>
    <source>
        <strain evidence="1 2">AX4</strain>
    </source>
</reference>
<gene>
    <name evidence="1" type="ORF">DDB_G0290679</name>
</gene>
<dbReference type="RefSeq" id="XP_635687.1">
    <property type="nucleotide sequence ID" value="XM_630595.1"/>
</dbReference>
<dbReference type="PhylomeDB" id="Q54FT0"/>
<dbReference type="InterPro" id="IPR008615">
    <property type="entry name" value="FNIP"/>
</dbReference>
<protein>
    <recommendedName>
        <fullName evidence="3">B box-type domain-containing protein</fullName>
    </recommendedName>
</protein>
<dbReference type="InParanoid" id="Q54FT0"/>
<dbReference type="SUPFAM" id="SSF57845">
    <property type="entry name" value="B-box zinc-binding domain"/>
    <property type="match status" value="1"/>
</dbReference>
<dbReference type="Pfam" id="PF05725">
    <property type="entry name" value="FNIP"/>
    <property type="match status" value="5"/>
</dbReference>
<evidence type="ECO:0000313" key="1">
    <source>
        <dbReference type="EMBL" id="EAL62200.1"/>
    </source>
</evidence>
<dbReference type="VEuPathDB" id="AmoebaDB:DDB_G0290679"/>
<dbReference type="SMR" id="Q54FT0"/>
<dbReference type="InterPro" id="IPR052697">
    <property type="entry name" value="FNIP_repeat"/>
</dbReference>
<dbReference type="PANTHER" id="PTHR32031">
    <property type="entry name" value="FNIP REPEAT-CONTAINING PROTEIN-RELATED-RELATED"/>
    <property type="match status" value="1"/>
</dbReference>
<dbReference type="KEGG" id="ddi:DDB_G0290679"/>
<evidence type="ECO:0008006" key="3">
    <source>
        <dbReference type="Google" id="ProtNLM"/>
    </source>
</evidence>
<dbReference type="CDD" id="cd19774">
    <property type="entry name" value="Bbox2_TRIM23_C-IX_rpt2"/>
    <property type="match status" value="2"/>
</dbReference>
<evidence type="ECO:0000313" key="2">
    <source>
        <dbReference type="Proteomes" id="UP000002195"/>
    </source>
</evidence>
<sequence>MDNNNNPNNNNPNNNNNNNNNDYNKCHYHPTNEINLICLEAECKLMPCCVACMSISGKHHRHSFDLVNNCISKIIDNFKKIYPNISKRINDYKELSEKSNSIHSNSKLDFYKNIALNDKVFANLINTLSSIQRNIKNELQTNQDKNYELNSNESLLITNNSQILSNILNNVSIDHLDDSINNDNNDNINLVKYYQQSLEVLNDEIIEIDYQNSLLTFDLQLIEELKENFKKIYSINQSDNINIEDEEEEEDEKFKIGIDENGNGFVKNENKKYYIYSENSEQEDKDSVAFGEDCGNLLNIRSNRVLKNVMLLDGFKESLGVGVLPDSIEYLEICDIKTPLVVGSIPSSVRTLVLNDGFSQPLEPGIIPSSVKSLDLHNIKNRLNVGSIPRSVENLVLNNGFNQPLLVDVVSLISDGVKFLTLHKIKSQLKVGSIPKTVKKLSIGDGFSQYLESGIVPNGVITLYINNIKQQLQIGSIPTSVKFATFGEGFSQLLSPGIIPKGVMMLFFYNIKCPLVIGSIPISVTWLTFYNGFNHSISPGIISKGVERLLLHDIKQPLEMGSIPTTVTHIVLEDGFKQALTPGIIPNSIKELTLKNVNLQLVEGSIPRQIPRIILNNFNESLENYNNNNKCSFHPNKNLELLCFNCKFIPCCMHCISQHGEHHGHKTNCIDSIETSNILKMMNLFKNDIIPKLKEIVENDKQIINKSENIYNEINQQYENNKILVTNEFKKFHTLIQINQLDIENQLRTTFDENTIIYTIINSSINNNNNYNINDDNNYGINIESIGNKLDNLNDTHLQYYFNFLFFIHPFFIIF</sequence>
<dbReference type="Proteomes" id="UP000002195">
    <property type="component" value="Unassembled WGS sequence"/>
</dbReference>
<dbReference type="PaxDb" id="44689-DDB0219588"/>
<dbReference type="AlphaFoldDB" id="Q54FT0"/>
<organism evidence="1 2">
    <name type="scientific">Dictyostelium discoideum</name>
    <name type="common">Social amoeba</name>
    <dbReference type="NCBI Taxonomy" id="44689"/>
    <lineage>
        <taxon>Eukaryota</taxon>
        <taxon>Amoebozoa</taxon>
        <taxon>Evosea</taxon>
        <taxon>Eumycetozoa</taxon>
        <taxon>Dictyostelia</taxon>
        <taxon>Dictyosteliales</taxon>
        <taxon>Dictyosteliaceae</taxon>
        <taxon>Dictyostelium</taxon>
    </lineage>
</organism>
<dbReference type="PANTHER" id="PTHR32031:SF47">
    <property type="entry name" value="B BOX-TYPE DOMAIN-CONTAINING PROTEIN-RELATED"/>
    <property type="match status" value="1"/>
</dbReference>
<accession>Q54FT0</accession>
<name>Q54FT0_DICDI</name>
<dbReference type="EMBL" id="AAFI02000164">
    <property type="protein sequence ID" value="EAL62200.1"/>
    <property type="molecule type" value="Genomic_DNA"/>
</dbReference>
<dbReference type="dictyBase" id="DDB_G0290679"/>
<proteinExistence type="predicted"/>
<dbReference type="HOGENOM" id="CLU_018467_1_0_1"/>
<comment type="caution">
    <text evidence="1">The sequence shown here is derived from an EMBL/GenBank/DDBJ whole genome shotgun (WGS) entry which is preliminary data.</text>
</comment>
<dbReference type="GeneID" id="8627758"/>
<keyword evidence="2" id="KW-1185">Reference proteome</keyword>